<dbReference type="EMBL" id="JAMB01000009">
    <property type="protein sequence ID" value="ETX10312.1"/>
    <property type="molecule type" value="Genomic_DNA"/>
</dbReference>
<protein>
    <submittedName>
        <fullName evidence="1">Uncharacterized protein</fullName>
    </submittedName>
</protein>
<dbReference type="PATRIC" id="fig|1122207.3.peg.2243"/>
<dbReference type="AlphaFoldDB" id="X7E2Y5"/>
<name>X7E2Y5_9GAMM</name>
<gene>
    <name evidence="1" type="ORF">MUS1_15465</name>
</gene>
<organism evidence="1 2">
    <name type="scientific">Marinomonas ushuaiensis DSM 15871</name>
    <dbReference type="NCBI Taxonomy" id="1122207"/>
    <lineage>
        <taxon>Bacteria</taxon>
        <taxon>Pseudomonadati</taxon>
        <taxon>Pseudomonadota</taxon>
        <taxon>Gammaproteobacteria</taxon>
        <taxon>Oceanospirillales</taxon>
        <taxon>Oceanospirillaceae</taxon>
        <taxon>Marinomonas</taxon>
    </lineage>
</organism>
<dbReference type="OrthoDB" id="5348860at2"/>
<reference evidence="1 2" key="1">
    <citation type="submission" date="2014-01" db="EMBL/GenBank/DDBJ databases">
        <title>Marinomonas ushuaiensis DSM 15871 Genome Sequencing.</title>
        <authorList>
            <person name="Lai Q."/>
            <person name="Shao Z.S."/>
        </authorList>
    </citation>
    <scope>NUCLEOTIDE SEQUENCE [LARGE SCALE GENOMIC DNA]</scope>
    <source>
        <strain evidence="1 2">DSM 15871</strain>
    </source>
</reference>
<evidence type="ECO:0000313" key="1">
    <source>
        <dbReference type="EMBL" id="ETX10312.1"/>
    </source>
</evidence>
<dbReference type="eggNOG" id="COG4461">
    <property type="taxonomic scope" value="Bacteria"/>
</dbReference>
<sequence length="95" mass="10963">MRFFLTLIFLVNLGCARITNDQEFMQNCTNDWYQLVEDQISTGDGQGHGPDLGSLEWRSVIEFKLKIQDEPSVPSVQSSQWCNYINDLIVSNKFE</sequence>
<keyword evidence="2" id="KW-1185">Reference proteome</keyword>
<evidence type="ECO:0000313" key="2">
    <source>
        <dbReference type="Proteomes" id="UP000054058"/>
    </source>
</evidence>
<dbReference type="STRING" id="1122207.MUS1_15465"/>
<proteinExistence type="predicted"/>
<comment type="caution">
    <text evidence="1">The sequence shown here is derived from an EMBL/GenBank/DDBJ whole genome shotgun (WGS) entry which is preliminary data.</text>
</comment>
<accession>X7E2Y5</accession>
<dbReference type="RefSeq" id="WP_036162398.1">
    <property type="nucleotide sequence ID" value="NZ_JAMB01000009.1"/>
</dbReference>
<dbReference type="Proteomes" id="UP000054058">
    <property type="component" value="Unassembled WGS sequence"/>
</dbReference>